<dbReference type="PRINTS" id="PR00080">
    <property type="entry name" value="SDRFAMILY"/>
</dbReference>
<dbReference type="WBParaSite" id="TMUE_2000009130.1">
    <property type="protein sequence ID" value="TMUE_2000009130.1"/>
    <property type="gene ID" value="WBGene00286203"/>
</dbReference>
<evidence type="ECO:0000256" key="3">
    <source>
        <dbReference type="ARBA" id="ARBA00023002"/>
    </source>
</evidence>
<reference evidence="7" key="1">
    <citation type="submission" date="2019-12" db="UniProtKB">
        <authorList>
            <consortium name="WormBaseParasite"/>
        </authorList>
    </citation>
    <scope>IDENTIFICATION</scope>
</reference>
<dbReference type="GO" id="GO:0004090">
    <property type="term" value="F:carbonyl reductase (NADPH) activity"/>
    <property type="evidence" value="ECO:0007669"/>
    <property type="project" value="UniProtKB-EC"/>
</dbReference>
<dbReference type="Gene3D" id="3.40.50.720">
    <property type="entry name" value="NAD(P)-binding Rossmann-like Domain"/>
    <property type="match status" value="1"/>
</dbReference>
<dbReference type="PANTHER" id="PTHR43963:SF6">
    <property type="entry name" value="CHAIN DEHYDROGENASE FAMILY PROTEIN, PUTATIVE (AFU_ORTHOLOGUE AFUA_3G15350)-RELATED"/>
    <property type="match status" value="1"/>
</dbReference>
<accession>A0A5S6QPH5</accession>
<keyword evidence="6" id="KW-1185">Reference proteome</keyword>
<dbReference type="CDD" id="cd05324">
    <property type="entry name" value="carb_red_PTCR-like_SDR_c"/>
    <property type="match status" value="1"/>
</dbReference>
<dbReference type="InterPro" id="IPR002347">
    <property type="entry name" value="SDR_fam"/>
</dbReference>
<dbReference type="STRING" id="70415.A0A5S6QPH5"/>
<evidence type="ECO:0000313" key="7">
    <source>
        <dbReference type="WBParaSite" id="TMUE_2000009130.1"/>
    </source>
</evidence>
<dbReference type="PRINTS" id="PR00081">
    <property type="entry name" value="GDHRDH"/>
</dbReference>
<evidence type="ECO:0000256" key="5">
    <source>
        <dbReference type="RuleBase" id="RU000363"/>
    </source>
</evidence>
<organism evidence="6 7">
    <name type="scientific">Trichuris muris</name>
    <name type="common">Mouse whipworm</name>
    <dbReference type="NCBI Taxonomy" id="70415"/>
    <lineage>
        <taxon>Eukaryota</taxon>
        <taxon>Metazoa</taxon>
        <taxon>Ecdysozoa</taxon>
        <taxon>Nematoda</taxon>
        <taxon>Enoplea</taxon>
        <taxon>Dorylaimia</taxon>
        <taxon>Trichinellida</taxon>
        <taxon>Trichuridae</taxon>
        <taxon>Trichuris</taxon>
    </lineage>
</organism>
<dbReference type="Pfam" id="PF00106">
    <property type="entry name" value="adh_short"/>
    <property type="match status" value="1"/>
</dbReference>
<dbReference type="SUPFAM" id="SSF51735">
    <property type="entry name" value="NAD(P)-binding Rossmann-fold domains"/>
    <property type="match status" value="1"/>
</dbReference>
<dbReference type="InterPro" id="IPR045313">
    <property type="entry name" value="CBR1-like"/>
</dbReference>
<name>A0A5S6QPH5_TRIMR</name>
<dbReference type="Proteomes" id="UP000046395">
    <property type="component" value="Unassembled WGS sequence"/>
</dbReference>
<protein>
    <recommendedName>
        <fullName evidence="4">carbonyl reductase (NADPH)</fullName>
        <ecNumber evidence="4">1.1.1.184</ecNumber>
    </recommendedName>
</protein>
<keyword evidence="3" id="KW-0560">Oxidoreductase</keyword>
<comment type="similarity">
    <text evidence="1 5">Belongs to the short-chain dehydrogenases/reductases (SDR) family.</text>
</comment>
<dbReference type="InterPro" id="IPR036291">
    <property type="entry name" value="NAD(P)-bd_dom_sf"/>
</dbReference>
<dbReference type="PANTHER" id="PTHR43963">
    <property type="entry name" value="CARBONYL REDUCTASE 1-RELATED"/>
    <property type="match status" value="1"/>
</dbReference>
<evidence type="ECO:0000313" key="6">
    <source>
        <dbReference type="Proteomes" id="UP000046395"/>
    </source>
</evidence>
<evidence type="ECO:0000256" key="4">
    <source>
        <dbReference type="ARBA" id="ARBA00026118"/>
    </source>
</evidence>
<dbReference type="AlphaFoldDB" id="A0A5S6QPH5"/>
<dbReference type="EC" id="1.1.1.184" evidence="4"/>
<proteinExistence type="inferred from homology"/>
<keyword evidence="2" id="KW-0521">NADP</keyword>
<evidence type="ECO:0000256" key="1">
    <source>
        <dbReference type="ARBA" id="ARBA00006484"/>
    </source>
</evidence>
<sequence length="325" mass="36075">MASKIAVVTGGNKGIGYAIVRGLCEQFSGIVYLTARNVQLGEAAVSTLRQEIKNPKCADLRYHQLDITDKESIRRFKQHIEENGGLDILINNAGIAFKGNSTVPSGEQAEVTLKTNYWGTKAVCEELFPLLRSNGRVVNVSSQAGLLRCIKDEALKDRLESPELTDEELDKIMEDFVRAAKEGTRKDKGYPENNYSMSKVGETALTMIQQRMLDRKGRSDLIVNACCPGYVDTDMTSHKGVLTPREGAETPLFLALEEAGRLPRGKFVYRKRETDWRTACVYRRSTHKVIPLNAARRTTPKHNKNLSCSVTVSAFSGGEILVDFA</sequence>
<evidence type="ECO:0000256" key="2">
    <source>
        <dbReference type="ARBA" id="ARBA00022857"/>
    </source>
</evidence>